<evidence type="ECO:0000313" key="1">
    <source>
        <dbReference type="EMBL" id="KAJ8887118.1"/>
    </source>
</evidence>
<dbReference type="PANTHER" id="PTHR47326:SF1">
    <property type="entry name" value="HTH PSQ-TYPE DOMAIN-CONTAINING PROTEIN"/>
    <property type="match status" value="1"/>
</dbReference>
<accession>A0ABQ9HRV9</accession>
<protein>
    <submittedName>
        <fullName evidence="1">Uncharacterized protein</fullName>
    </submittedName>
</protein>
<sequence>MLEMPPLHLNTHLHTLHQRLSEMLKHPRCTTDLLATLFHMLVKHSNIRNTCHINNGLEMSLQVIINWIQTRGTQTKKLVLHEPPTYVGTTHANRLWPLVKCGDAPSCINHIGCARNNGTPQNARTIYVKERVLHHIENHPEGSTRGIARARVYIMPLCAESSKRTCCPPTTSSEFRRSPRPTIHNGWLSAFGCSSNNIVLGTDEATFNRDVIINIHNDYQWVGENPHAIMHSHNQHQFMLNVWGRIVGKTKARLIGERKMTPFFCSIMVHSRMYPKLCVRHVTGVWFEGDAVCCVLPGCVIICNADGVGRVTSLTTEEGLRLVAAVVLVESALC</sequence>
<proteinExistence type="predicted"/>
<comment type="caution">
    <text evidence="1">The sequence shown here is derived from an EMBL/GenBank/DDBJ whole genome shotgun (WGS) entry which is preliminary data.</text>
</comment>
<organism evidence="1 2">
    <name type="scientific">Dryococelus australis</name>
    <dbReference type="NCBI Taxonomy" id="614101"/>
    <lineage>
        <taxon>Eukaryota</taxon>
        <taxon>Metazoa</taxon>
        <taxon>Ecdysozoa</taxon>
        <taxon>Arthropoda</taxon>
        <taxon>Hexapoda</taxon>
        <taxon>Insecta</taxon>
        <taxon>Pterygota</taxon>
        <taxon>Neoptera</taxon>
        <taxon>Polyneoptera</taxon>
        <taxon>Phasmatodea</taxon>
        <taxon>Verophasmatodea</taxon>
        <taxon>Anareolatae</taxon>
        <taxon>Phasmatidae</taxon>
        <taxon>Eurycanthinae</taxon>
        <taxon>Dryococelus</taxon>
    </lineage>
</organism>
<name>A0ABQ9HRV9_9NEOP</name>
<dbReference type="Proteomes" id="UP001159363">
    <property type="component" value="Chromosome X"/>
</dbReference>
<reference evidence="1 2" key="1">
    <citation type="submission" date="2023-02" db="EMBL/GenBank/DDBJ databases">
        <title>LHISI_Scaffold_Assembly.</title>
        <authorList>
            <person name="Stuart O.P."/>
            <person name="Cleave R."/>
            <person name="Magrath M.J.L."/>
            <person name="Mikheyev A.S."/>
        </authorList>
    </citation>
    <scope>NUCLEOTIDE SEQUENCE [LARGE SCALE GENOMIC DNA]</scope>
    <source>
        <strain evidence="1">Daus_M_001</strain>
        <tissue evidence="1">Leg muscle</tissue>
    </source>
</reference>
<dbReference type="EMBL" id="JARBHB010000004">
    <property type="protein sequence ID" value="KAJ8887118.1"/>
    <property type="molecule type" value="Genomic_DNA"/>
</dbReference>
<evidence type="ECO:0000313" key="2">
    <source>
        <dbReference type="Proteomes" id="UP001159363"/>
    </source>
</evidence>
<keyword evidence="2" id="KW-1185">Reference proteome</keyword>
<gene>
    <name evidence="1" type="ORF">PR048_013333</name>
</gene>
<dbReference type="PANTHER" id="PTHR47326">
    <property type="entry name" value="TRANSPOSABLE ELEMENT TC3 TRANSPOSASE-LIKE PROTEIN"/>
    <property type="match status" value="1"/>
</dbReference>